<protein>
    <submittedName>
        <fullName evidence="2">Uncharacterized protein</fullName>
    </submittedName>
</protein>
<evidence type="ECO:0000256" key="1">
    <source>
        <dbReference type="SAM" id="Phobius"/>
    </source>
</evidence>
<reference evidence="2" key="1">
    <citation type="submission" date="2021-03" db="EMBL/GenBank/DDBJ databases">
        <title>Draft genome sequence of rust myrtle Austropuccinia psidii MF-1, a brazilian biotype.</title>
        <authorList>
            <person name="Quecine M.C."/>
            <person name="Pachon D.M.R."/>
            <person name="Bonatelli M.L."/>
            <person name="Correr F.H."/>
            <person name="Franceschini L.M."/>
            <person name="Leite T.F."/>
            <person name="Margarido G.R.A."/>
            <person name="Almeida C.A."/>
            <person name="Ferrarezi J.A."/>
            <person name="Labate C.A."/>
        </authorList>
    </citation>
    <scope>NUCLEOTIDE SEQUENCE</scope>
    <source>
        <strain evidence="2">MF-1</strain>
    </source>
</reference>
<evidence type="ECO:0000313" key="3">
    <source>
        <dbReference type="Proteomes" id="UP000765509"/>
    </source>
</evidence>
<dbReference type="AlphaFoldDB" id="A0A9Q3BNG0"/>
<name>A0A9Q3BNG0_9BASI</name>
<organism evidence="2 3">
    <name type="scientific">Austropuccinia psidii MF-1</name>
    <dbReference type="NCBI Taxonomy" id="1389203"/>
    <lineage>
        <taxon>Eukaryota</taxon>
        <taxon>Fungi</taxon>
        <taxon>Dikarya</taxon>
        <taxon>Basidiomycota</taxon>
        <taxon>Pucciniomycotina</taxon>
        <taxon>Pucciniomycetes</taxon>
        <taxon>Pucciniales</taxon>
        <taxon>Sphaerophragmiaceae</taxon>
        <taxon>Austropuccinia</taxon>
    </lineage>
</organism>
<dbReference type="Proteomes" id="UP000765509">
    <property type="component" value="Unassembled WGS sequence"/>
</dbReference>
<evidence type="ECO:0000313" key="2">
    <source>
        <dbReference type="EMBL" id="MBW0468499.1"/>
    </source>
</evidence>
<proteinExistence type="predicted"/>
<comment type="caution">
    <text evidence="2">The sequence shown here is derived from an EMBL/GenBank/DDBJ whole genome shotgun (WGS) entry which is preliminary data.</text>
</comment>
<dbReference type="EMBL" id="AVOT02001881">
    <property type="protein sequence ID" value="MBW0468499.1"/>
    <property type="molecule type" value="Genomic_DNA"/>
</dbReference>
<accession>A0A9Q3BNG0</accession>
<keyword evidence="1" id="KW-0472">Membrane</keyword>
<keyword evidence="1" id="KW-0812">Transmembrane</keyword>
<keyword evidence="3" id="KW-1185">Reference proteome</keyword>
<keyword evidence="1" id="KW-1133">Transmembrane helix</keyword>
<gene>
    <name evidence="2" type="ORF">O181_008214</name>
</gene>
<feature type="transmembrane region" description="Helical" evidence="1">
    <location>
        <begin position="6"/>
        <end position="24"/>
    </location>
</feature>
<sequence>MTHDNDLILVWFGFIGNRCVHVIIRSLHPMLMRKCKKICPFIDKVLVLNTQAQLFDLCFICVTQQHVGYGFGFDGYDCYDNAFLVIKFILIETFKIEKNEDLGNS</sequence>